<dbReference type="OrthoDB" id="1467107at2"/>
<reference evidence="1 2" key="1">
    <citation type="submission" date="2016-10" db="EMBL/GenBank/DDBJ databases">
        <authorList>
            <person name="de Groot N.N."/>
        </authorList>
    </citation>
    <scope>NUCLEOTIDE SEQUENCE [LARGE SCALE GENOMIC DNA]</scope>
    <source>
        <strain evidence="1 2">CGMCC 1.7005</strain>
    </source>
</reference>
<dbReference type="PROSITE" id="PS51257">
    <property type="entry name" value="PROKAR_LIPOPROTEIN"/>
    <property type="match status" value="1"/>
</dbReference>
<dbReference type="RefSeq" id="WP_090247114.1">
    <property type="nucleotide sequence ID" value="NZ_FPAS01000001.1"/>
</dbReference>
<sequence>MQFKNFFYVLLVASVMLSCSGKKENTSNRFEGRLVYKITSNLREFDPADSMSYQIIYAKDSLVKTDNFTRLGKQSYLKHILKNRAYTLMNFQGNKLALQSIPDSTKVEADKYTFFDRDESKEIAGLKANLVEVKIKGQKEPYEMWYTSEISHDYSEAIPGMKGLPVVFTLVIGEEELTYTLIEAERKTMDRDHFGLPSDYKVITTQEFEAYITAPQEEM</sequence>
<evidence type="ECO:0000313" key="1">
    <source>
        <dbReference type="EMBL" id="SFT51713.1"/>
    </source>
</evidence>
<dbReference type="EMBL" id="FPAS01000001">
    <property type="protein sequence ID" value="SFT51713.1"/>
    <property type="molecule type" value="Genomic_DNA"/>
</dbReference>
<accession>A0A1I6YMI5</accession>
<evidence type="ECO:0008006" key="3">
    <source>
        <dbReference type="Google" id="ProtNLM"/>
    </source>
</evidence>
<gene>
    <name evidence="1" type="ORF">SAMN05216474_1026</name>
</gene>
<evidence type="ECO:0000313" key="2">
    <source>
        <dbReference type="Proteomes" id="UP000236454"/>
    </source>
</evidence>
<dbReference type="Proteomes" id="UP000236454">
    <property type="component" value="Unassembled WGS sequence"/>
</dbReference>
<protein>
    <recommendedName>
        <fullName evidence="3">GLPGLI family protein</fullName>
    </recommendedName>
</protein>
<dbReference type="STRING" id="477690.SAMN05216474_1026"/>
<keyword evidence="2" id="KW-1185">Reference proteome</keyword>
<organism evidence="1 2">
    <name type="scientific">Lishizhenia tianjinensis</name>
    <dbReference type="NCBI Taxonomy" id="477690"/>
    <lineage>
        <taxon>Bacteria</taxon>
        <taxon>Pseudomonadati</taxon>
        <taxon>Bacteroidota</taxon>
        <taxon>Flavobacteriia</taxon>
        <taxon>Flavobacteriales</taxon>
        <taxon>Crocinitomicaceae</taxon>
        <taxon>Lishizhenia</taxon>
    </lineage>
</organism>
<dbReference type="AlphaFoldDB" id="A0A1I6YMI5"/>
<name>A0A1I6YMI5_9FLAO</name>
<proteinExistence type="predicted"/>